<organism evidence="1 2">
    <name type="scientific">Nocardia seriolae</name>
    <dbReference type="NCBI Taxonomy" id="37332"/>
    <lineage>
        <taxon>Bacteria</taxon>
        <taxon>Bacillati</taxon>
        <taxon>Actinomycetota</taxon>
        <taxon>Actinomycetes</taxon>
        <taxon>Mycobacteriales</taxon>
        <taxon>Nocardiaceae</taxon>
        <taxon>Nocardia</taxon>
    </lineage>
</organism>
<dbReference type="Proteomes" id="UP000037179">
    <property type="component" value="Unassembled WGS sequence"/>
</dbReference>
<evidence type="ECO:0000313" key="1">
    <source>
        <dbReference type="EMBL" id="GAP33351.1"/>
    </source>
</evidence>
<accession>A0ABC9Z7K7</accession>
<dbReference type="EMBL" id="BBYQ01000249">
    <property type="protein sequence ID" value="GAP33351.1"/>
    <property type="molecule type" value="Genomic_DNA"/>
</dbReference>
<dbReference type="Gene3D" id="2.60.40.1650">
    <property type="entry name" value="Porin MspA (Ig-like beta-sandwich domain)"/>
    <property type="match status" value="1"/>
</dbReference>
<protein>
    <submittedName>
        <fullName evidence="1">Uncharacterized protein</fullName>
    </submittedName>
</protein>
<reference evidence="2" key="1">
    <citation type="submission" date="2015-07" db="EMBL/GenBank/DDBJ databases">
        <title>Nocardia seriolae U-1 whole genome shotgun sequence.</title>
        <authorList>
            <person name="Imajoh M."/>
            <person name="Fukumoto Y."/>
            <person name="Sukeda M."/>
            <person name="Yamane J."/>
            <person name="Yamasaki K."/>
            <person name="Shimizu M."/>
            <person name="Ohnishi K."/>
            <person name="Oshima S."/>
        </authorList>
    </citation>
    <scope>NUCLEOTIDE SEQUENCE [LARGE SCALE GENOMIC DNA]</scope>
    <source>
        <strain evidence="2">U-1</strain>
    </source>
</reference>
<comment type="caution">
    <text evidence="1">The sequence shown here is derived from an EMBL/GenBank/DDBJ whole genome shotgun (WGS) entry which is preliminary data.</text>
</comment>
<name>A0ABC9Z7K7_9NOCA</name>
<reference evidence="1 2" key="2">
    <citation type="journal article" date="2016" name="Genome Announc.">
        <title>Draft Genome Sequence of Erythromycin- and Oxytetracycline-Sensitive Nocardia seriolae Strain U-1 (NBRC 110359).</title>
        <authorList>
            <person name="Imajoh M."/>
            <person name="Sukeda M."/>
            <person name="Shimizu M."/>
            <person name="Yamane J."/>
            <person name="Ohnishi K."/>
            <person name="Oshima S."/>
        </authorList>
    </citation>
    <scope>NUCLEOTIDE SEQUENCE [LARGE SCALE GENOMIC DNA]</scope>
    <source>
        <strain evidence="1 2">U-1</strain>
    </source>
</reference>
<sequence length="72" mass="7475">MLAIIYSASGSAAAELVRSPDHVVAKSTVDGWVAEVSLVDVLVNTVPNLAQSPWSREAFIDATAIGRVTGHG</sequence>
<dbReference type="InterPro" id="IPR015286">
    <property type="entry name" value="Porin_fam_mycobact-type"/>
</dbReference>
<evidence type="ECO:0000313" key="2">
    <source>
        <dbReference type="Proteomes" id="UP000037179"/>
    </source>
</evidence>
<proteinExistence type="predicted"/>
<dbReference type="Pfam" id="PF09203">
    <property type="entry name" value="MspA"/>
    <property type="match status" value="1"/>
</dbReference>
<dbReference type="AlphaFoldDB" id="A0ABC9Z7K7"/>
<gene>
    <name evidence="1" type="ORF">NSK11_contig00249-0004</name>
</gene>
<keyword evidence="2" id="KW-1185">Reference proteome</keyword>